<sequence>MATMRQMVSERVDRLSETHAQSKKGKYGFLVRPLTLALGWTVFIVGLITIPLPGQGWLTTFLGVGILSLEVTWAHDLLHWAVRLYDRFFAWFRRQPQSTRIVLVTLLILVIWVIFAGIIYGAWRAGTLDFLTPYAAEIGLER</sequence>
<dbReference type="InterPro" id="IPR019099">
    <property type="entry name" value="Uncharacterised_PGPGW_TM"/>
</dbReference>
<keyword evidence="1" id="KW-0472">Membrane</keyword>
<dbReference type="EMBL" id="CP126970">
    <property type="protein sequence ID" value="WIM71351.1"/>
    <property type="molecule type" value="Genomic_DNA"/>
</dbReference>
<evidence type="ECO:0000256" key="1">
    <source>
        <dbReference type="SAM" id="Phobius"/>
    </source>
</evidence>
<evidence type="ECO:0000313" key="3">
    <source>
        <dbReference type="Proteomes" id="UP001238805"/>
    </source>
</evidence>
<dbReference type="NCBIfam" id="TIGR02611">
    <property type="entry name" value="TIGR02611 family protein"/>
    <property type="match status" value="1"/>
</dbReference>
<gene>
    <name evidence="2" type="ORF">QP029_06130</name>
</gene>
<name>A0ABY8VNZ1_9CORY</name>
<feature type="transmembrane region" description="Helical" evidence="1">
    <location>
        <begin position="29"/>
        <end position="50"/>
    </location>
</feature>
<proteinExistence type="predicted"/>
<feature type="transmembrane region" description="Helical" evidence="1">
    <location>
        <begin position="56"/>
        <end position="80"/>
    </location>
</feature>
<evidence type="ECO:0000313" key="2">
    <source>
        <dbReference type="EMBL" id="WIM71351.1"/>
    </source>
</evidence>
<keyword evidence="3" id="KW-1185">Reference proteome</keyword>
<keyword evidence="1" id="KW-1133">Transmembrane helix</keyword>
<dbReference type="Pfam" id="PF09656">
    <property type="entry name" value="PGPGW"/>
    <property type="match status" value="1"/>
</dbReference>
<dbReference type="RefSeq" id="WP_284875922.1">
    <property type="nucleotide sequence ID" value="NZ_CP126970.1"/>
</dbReference>
<keyword evidence="1" id="KW-0812">Transmembrane</keyword>
<feature type="transmembrane region" description="Helical" evidence="1">
    <location>
        <begin position="101"/>
        <end position="123"/>
    </location>
</feature>
<protein>
    <submittedName>
        <fullName evidence="2">TIGR02611 family protein</fullName>
    </submittedName>
</protein>
<accession>A0ABY8VNZ1</accession>
<dbReference type="InterPro" id="IPR013434">
    <property type="entry name" value="CHP02611"/>
</dbReference>
<dbReference type="Proteomes" id="UP001238805">
    <property type="component" value="Chromosome"/>
</dbReference>
<reference evidence="2 3" key="1">
    <citation type="submission" date="2023-05" db="EMBL/GenBank/DDBJ databases">
        <title>Corynebacterium suedekumii sp. nov. and Corynebacterium breve sp. nov. isolated from raw cow's milk.</title>
        <authorList>
            <person name="Baer M.K."/>
            <person name="Mehl L."/>
            <person name="Hellmuth R."/>
            <person name="Marke G."/>
            <person name="Lipski A."/>
        </authorList>
    </citation>
    <scope>NUCLEOTIDE SEQUENCE [LARGE SCALE GENOMIC DNA]</scope>
    <source>
        <strain evidence="2 3">LM112</strain>
    </source>
</reference>
<organism evidence="2 3">
    <name type="scientific">Corynebacterium suedekumii</name>
    <dbReference type="NCBI Taxonomy" id="3049801"/>
    <lineage>
        <taxon>Bacteria</taxon>
        <taxon>Bacillati</taxon>
        <taxon>Actinomycetota</taxon>
        <taxon>Actinomycetes</taxon>
        <taxon>Mycobacteriales</taxon>
        <taxon>Corynebacteriaceae</taxon>
        <taxon>Corynebacterium</taxon>
    </lineage>
</organism>